<comment type="caution">
    <text evidence="1">The sequence shown here is derived from an EMBL/GenBank/DDBJ whole genome shotgun (WGS) entry which is preliminary data.</text>
</comment>
<dbReference type="InterPro" id="IPR012337">
    <property type="entry name" value="RNaseH-like_sf"/>
</dbReference>
<dbReference type="EMBL" id="BMAW01071313">
    <property type="protein sequence ID" value="GFT77528.1"/>
    <property type="molecule type" value="Genomic_DNA"/>
</dbReference>
<gene>
    <name evidence="1" type="primary">RF55_19389</name>
    <name evidence="1" type="ORF">NPIL_19861</name>
</gene>
<evidence type="ECO:0000313" key="2">
    <source>
        <dbReference type="Proteomes" id="UP000887013"/>
    </source>
</evidence>
<dbReference type="Proteomes" id="UP000887013">
    <property type="component" value="Unassembled WGS sequence"/>
</dbReference>
<keyword evidence="2" id="KW-1185">Reference proteome</keyword>
<reference evidence="1" key="1">
    <citation type="submission" date="2020-08" db="EMBL/GenBank/DDBJ databases">
        <title>Multicomponent nature underlies the extraordinary mechanical properties of spider dragline silk.</title>
        <authorList>
            <person name="Kono N."/>
            <person name="Nakamura H."/>
            <person name="Mori M."/>
            <person name="Yoshida Y."/>
            <person name="Ohtoshi R."/>
            <person name="Malay A.D."/>
            <person name="Moran D.A.P."/>
            <person name="Tomita M."/>
            <person name="Numata K."/>
            <person name="Arakawa K."/>
        </authorList>
    </citation>
    <scope>NUCLEOTIDE SEQUENCE</scope>
</reference>
<dbReference type="PANTHER" id="PTHR38681:SF1">
    <property type="entry name" value="RETROVIRUS-RELATED POL POLYPROTEIN FROM TRANSPOSON 412-LIKE PROTEIN"/>
    <property type="match status" value="1"/>
</dbReference>
<dbReference type="InterPro" id="IPR036397">
    <property type="entry name" value="RNaseH_sf"/>
</dbReference>
<protein>
    <submittedName>
        <fullName evidence="1">Pol polyprotein</fullName>
    </submittedName>
</protein>
<proteinExistence type="predicted"/>
<dbReference type="GO" id="GO:0003676">
    <property type="term" value="F:nucleic acid binding"/>
    <property type="evidence" value="ECO:0007669"/>
    <property type="project" value="InterPro"/>
</dbReference>
<sequence>MASNHRQVRDMVKDSNTESQDLPYYKAVRWLSCEKVMSRVFELRKKLGPIDYHEIALSPTNDSELTNLLNSENSLNLKKVKLPNSDVELYCDFSTNTARPYIPEKFRKICFDCIHNFAHPAIKTTYKLTTRGGTNTHPAYHPQSNGLTEEFHRPLKAAIMCHATDKWTEVLPTILLSLRASLKENIGYTSAELVYGKTLRLPGEFFDYTQANSDPAQLGEQLRHYMQQLKPKPIVSHAKQAVFVHKDLKARTHVFVRRDSVRRSLQAPYDEPFLVLKRSDKRFKVNIYVKPSPFPSIE</sequence>
<name>A0A8X6PNR3_NEPPI</name>
<dbReference type="SUPFAM" id="SSF53098">
    <property type="entry name" value="Ribonuclease H-like"/>
    <property type="match status" value="1"/>
</dbReference>
<organism evidence="1 2">
    <name type="scientific">Nephila pilipes</name>
    <name type="common">Giant wood spider</name>
    <name type="synonym">Nephila maculata</name>
    <dbReference type="NCBI Taxonomy" id="299642"/>
    <lineage>
        <taxon>Eukaryota</taxon>
        <taxon>Metazoa</taxon>
        <taxon>Ecdysozoa</taxon>
        <taxon>Arthropoda</taxon>
        <taxon>Chelicerata</taxon>
        <taxon>Arachnida</taxon>
        <taxon>Araneae</taxon>
        <taxon>Araneomorphae</taxon>
        <taxon>Entelegynae</taxon>
        <taxon>Araneoidea</taxon>
        <taxon>Nephilidae</taxon>
        <taxon>Nephila</taxon>
    </lineage>
</organism>
<dbReference type="Gene3D" id="3.30.420.10">
    <property type="entry name" value="Ribonuclease H-like superfamily/Ribonuclease H"/>
    <property type="match status" value="1"/>
</dbReference>
<evidence type="ECO:0000313" key="1">
    <source>
        <dbReference type="EMBL" id="GFT77528.1"/>
    </source>
</evidence>
<dbReference type="AlphaFoldDB" id="A0A8X6PNR3"/>
<dbReference type="PANTHER" id="PTHR38681">
    <property type="entry name" value="RETROVIRUS-RELATED POL POLYPROTEIN FROM TRANSPOSON 412-LIKE PROTEIN-RELATED"/>
    <property type="match status" value="1"/>
</dbReference>
<accession>A0A8X6PNR3</accession>
<dbReference type="OrthoDB" id="6506414at2759"/>